<evidence type="ECO:0000259" key="4">
    <source>
        <dbReference type="PROSITE" id="PS50043"/>
    </source>
</evidence>
<dbReference type="PROSITE" id="PS50043">
    <property type="entry name" value="HTH_LUXR_2"/>
    <property type="match status" value="1"/>
</dbReference>
<evidence type="ECO:0000313" key="5">
    <source>
        <dbReference type="EMBL" id="SFM97524.1"/>
    </source>
</evidence>
<dbReference type="InterPro" id="IPR036388">
    <property type="entry name" value="WH-like_DNA-bd_sf"/>
</dbReference>
<protein>
    <submittedName>
        <fullName evidence="5">LuxR family transcriptional regulator, quorum-sensing system regulator ExpR</fullName>
    </submittedName>
</protein>
<dbReference type="Pfam" id="PF00196">
    <property type="entry name" value="GerE"/>
    <property type="match status" value="1"/>
</dbReference>
<name>A0A1I4V8M8_9GAMM</name>
<dbReference type="SUPFAM" id="SSF75516">
    <property type="entry name" value="Pheromone-binding domain of LuxR-like quorum-sensing transcription factors"/>
    <property type="match status" value="1"/>
</dbReference>
<organism evidence="5 6">
    <name type="scientific">Izhakiella capsodis</name>
    <dbReference type="NCBI Taxonomy" id="1367852"/>
    <lineage>
        <taxon>Bacteria</taxon>
        <taxon>Pseudomonadati</taxon>
        <taxon>Pseudomonadota</taxon>
        <taxon>Gammaproteobacteria</taxon>
        <taxon>Enterobacterales</taxon>
        <taxon>Erwiniaceae</taxon>
        <taxon>Izhakiella</taxon>
    </lineage>
</organism>
<dbReference type="OrthoDB" id="9774661at2"/>
<dbReference type="RefSeq" id="WP_092874927.1">
    <property type="nucleotide sequence ID" value="NZ_FOVC01000001.1"/>
</dbReference>
<keyword evidence="6" id="KW-1185">Reference proteome</keyword>
<dbReference type="EMBL" id="FOVC01000001">
    <property type="protein sequence ID" value="SFM97524.1"/>
    <property type="molecule type" value="Genomic_DNA"/>
</dbReference>
<dbReference type="InterPro" id="IPR036693">
    <property type="entry name" value="TF_LuxR_autoind-bd_dom_sf"/>
</dbReference>
<dbReference type="Pfam" id="PF03472">
    <property type="entry name" value="Autoind_bind"/>
    <property type="match status" value="1"/>
</dbReference>
<dbReference type="AlphaFoldDB" id="A0A1I4V8M8"/>
<evidence type="ECO:0000256" key="2">
    <source>
        <dbReference type="ARBA" id="ARBA00023125"/>
    </source>
</evidence>
<dbReference type="PRINTS" id="PR00038">
    <property type="entry name" value="HTHLUXR"/>
</dbReference>
<dbReference type="InterPro" id="IPR016032">
    <property type="entry name" value="Sig_transdc_resp-reg_C-effctor"/>
</dbReference>
<evidence type="ECO:0000313" key="6">
    <source>
        <dbReference type="Proteomes" id="UP000242222"/>
    </source>
</evidence>
<dbReference type="Gene3D" id="1.10.10.10">
    <property type="entry name" value="Winged helix-like DNA-binding domain superfamily/Winged helix DNA-binding domain"/>
    <property type="match status" value="1"/>
</dbReference>
<keyword evidence="1" id="KW-0805">Transcription regulation</keyword>
<dbReference type="STRING" id="1367852.SAMN05216516_101612"/>
<accession>A0A1I4V8M8</accession>
<keyword evidence="3" id="KW-0804">Transcription</keyword>
<dbReference type="SMART" id="SM00421">
    <property type="entry name" value="HTH_LUXR"/>
    <property type="match status" value="1"/>
</dbReference>
<dbReference type="Proteomes" id="UP000242222">
    <property type="component" value="Unassembled WGS sequence"/>
</dbReference>
<dbReference type="PANTHER" id="PTHR44688">
    <property type="entry name" value="DNA-BINDING TRANSCRIPTIONAL ACTIVATOR DEVR_DOSR"/>
    <property type="match status" value="1"/>
</dbReference>
<dbReference type="GO" id="GO:0003677">
    <property type="term" value="F:DNA binding"/>
    <property type="evidence" value="ECO:0007669"/>
    <property type="project" value="UniProtKB-KW"/>
</dbReference>
<feature type="domain" description="HTH luxR-type" evidence="4">
    <location>
        <begin position="167"/>
        <end position="232"/>
    </location>
</feature>
<dbReference type="InterPro" id="IPR005143">
    <property type="entry name" value="TF_LuxR_autoind-bd_dom"/>
</dbReference>
<reference evidence="6" key="1">
    <citation type="submission" date="2016-10" db="EMBL/GenBank/DDBJ databases">
        <authorList>
            <person name="Varghese N."/>
            <person name="Submissions S."/>
        </authorList>
    </citation>
    <scope>NUCLEOTIDE SEQUENCE [LARGE SCALE GENOMIC DNA]</scope>
    <source>
        <strain evidence="6">N6PO6</strain>
    </source>
</reference>
<dbReference type="GO" id="GO:0006355">
    <property type="term" value="P:regulation of DNA-templated transcription"/>
    <property type="evidence" value="ECO:0007669"/>
    <property type="project" value="InterPro"/>
</dbReference>
<keyword evidence="2" id="KW-0238">DNA-binding</keyword>
<dbReference type="CDD" id="cd06170">
    <property type="entry name" value="LuxR_C_like"/>
    <property type="match status" value="1"/>
</dbReference>
<proteinExistence type="predicted"/>
<dbReference type="SUPFAM" id="SSF46894">
    <property type="entry name" value="C-terminal effector domain of the bipartite response regulators"/>
    <property type="match status" value="1"/>
</dbReference>
<evidence type="ECO:0000256" key="3">
    <source>
        <dbReference type="ARBA" id="ARBA00023163"/>
    </source>
</evidence>
<dbReference type="PROSITE" id="PS00622">
    <property type="entry name" value="HTH_LUXR_1"/>
    <property type="match status" value="1"/>
</dbReference>
<dbReference type="PANTHER" id="PTHR44688:SF16">
    <property type="entry name" value="DNA-BINDING TRANSCRIPTIONAL ACTIVATOR DEVR_DOSR"/>
    <property type="match status" value="1"/>
</dbReference>
<dbReference type="Gene3D" id="3.30.450.80">
    <property type="entry name" value="Transcription factor LuxR-like, autoinducer-binding domain"/>
    <property type="match status" value="1"/>
</dbReference>
<evidence type="ECO:0000256" key="1">
    <source>
        <dbReference type="ARBA" id="ARBA00023015"/>
    </source>
</evidence>
<gene>
    <name evidence="5" type="ORF">SAMN05216516_101612</name>
</gene>
<sequence>MKNYFNDKKINSLIKKKLDNEINAYGGFKYAYAILNKKDPNDMEIINNHEPWFELYLTGSYQLIDPVILKALDRVQDFPWDEKLMITSELKLSNIFKAGEDYNINTGHTFLLHDNKSNLAMLSIFGYTVDKINFREVISENKFNLQYLLISIHQMLLELYKEIDGKRREKNHVLTNRENQILYWASLGKTYQEIGMILSIGISTVKFHMRNIVNKLGVSNAKHAIKLAEELKIIRPLTSQDQ</sequence>
<dbReference type="InterPro" id="IPR000792">
    <property type="entry name" value="Tscrpt_reg_LuxR_C"/>
</dbReference>